<dbReference type="InterPro" id="IPR036866">
    <property type="entry name" value="RibonucZ/Hydroxyglut_hydro"/>
</dbReference>
<dbReference type="AlphaFoldDB" id="B2A3L4"/>
<dbReference type="RefSeq" id="WP_012449275.1">
    <property type="nucleotide sequence ID" value="NC_010718.1"/>
</dbReference>
<dbReference type="SMART" id="SM00849">
    <property type="entry name" value="Lactamase_B"/>
    <property type="match status" value="1"/>
</dbReference>
<protein>
    <submittedName>
        <fullName evidence="2">Beta-lactamase domain protein</fullName>
    </submittedName>
</protein>
<dbReference type="STRING" id="457570.Nther_2896"/>
<dbReference type="HOGENOM" id="CLU_073253_0_0_9"/>
<dbReference type="PANTHER" id="PTHR47619:SF1">
    <property type="entry name" value="EXODEOXYRIBONUCLEASE WALJ"/>
    <property type="match status" value="1"/>
</dbReference>
<reference evidence="2 3" key="1">
    <citation type="submission" date="2008-04" db="EMBL/GenBank/DDBJ databases">
        <title>Complete sequence of chromosome of Natranaerobius thermophilus JW/NM-WN-LF.</title>
        <authorList>
            <consortium name="US DOE Joint Genome Institute"/>
            <person name="Copeland A."/>
            <person name="Lucas S."/>
            <person name="Lapidus A."/>
            <person name="Glavina del Rio T."/>
            <person name="Dalin E."/>
            <person name="Tice H."/>
            <person name="Bruce D."/>
            <person name="Goodwin L."/>
            <person name="Pitluck S."/>
            <person name="Chertkov O."/>
            <person name="Brettin T."/>
            <person name="Detter J.C."/>
            <person name="Han C."/>
            <person name="Kuske C.R."/>
            <person name="Schmutz J."/>
            <person name="Larimer F."/>
            <person name="Land M."/>
            <person name="Hauser L."/>
            <person name="Kyrpides N."/>
            <person name="Lykidis A."/>
            <person name="Mesbah N.M."/>
            <person name="Wiegel J."/>
        </authorList>
    </citation>
    <scope>NUCLEOTIDE SEQUENCE [LARGE SCALE GENOMIC DNA]</scope>
    <source>
        <strain evidence="3">ATCC BAA-1301 / DSM 18059 / JW/NM-WN-LF</strain>
    </source>
</reference>
<evidence type="ECO:0000313" key="2">
    <source>
        <dbReference type="EMBL" id="ACB86443.1"/>
    </source>
</evidence>
<dbReference type="Pfam" id="PF12706">
    <property type="entry name" value="Lactamase_B_2"/>
    <property type="match status" value="1"/>
</dbReference>
<reference evidence="2 3" key="2">
    <citation type="journal article" date="2011" name="J. Bacteriol.">
        <title>Complete genome sequence of the anaerobic, halophilic alkalithermophile Natranaerobius thermophilus JW/NM-WN-LF.</title>
        <authorList>
            <person name="Zhao B."/>
            <person name="Mesbah N.M."/>
            <person name="Dalin E."/>
            <person name="Goodwin L."/>
            <person name="Nolan M."/>
            <person name="Pitluck S."/>
            <person name="Chertkov O."/>
            <person name="Brettin T.S."/>
            <person name="Han J."/>
            <person name="Larimer F.W."/>
            <person name="Land M.L."/>
            <person name="Hauser L."/>
            <person name="Kyrpides N."/>
            <person name="Wiegel J."/>
        </authorList>
    </citation>
    <scope>NUCLEOTIDE SEQUENCE [LARGE SCALE GENOMIC DNA]</scope>
    <source>
        <strain evidence="3">ATCC BAA-1301 / DSM 18059 / JW/NM-WN-LF</strain>
    </source>
</reference>
<name>B2A3L4_NATTJ</name>
<evidence type="ECO:0000313" key="3">
    <source>
        <dbReference type="Proteomes" id="UP000001683"/>
    </source>
</evidence>
<organism evidence="2 3">
    <name type="scientific">Natranaerobius thermophilus (strain ATCC BAA-1301 / DSM 18059 / JW/NM-WN-LF)</name>
    <dbReference type="NCBI Taxonomy" id="457570"/>
    <lineage>
        <taxon>Bacteria</taxon>
        <taxon>Bacillati</taxon>
        <taxon>Bacillota</taxon>
        <taxon>Clostridia</taxon>
        <taxon>Natranaerobiales</taxon>
        <taxon>Natranaerobiaceae</taxon>
        <taxon>Natranaerobius</taxon>
    </lineage>
</organism>
<dbReference type="eggNOG" id="COG1235">
    <property type="taxonomic scope" value="Bacteria"/>
</dbReference>
<proteinExistence type="predicted"/>
<dbReference type="SUPFAM" id="SSF56281">
    <property type="entry name" value="Metallo-hydrolase/oxidoreductase"/>
    <property type="match status" value="1"/>
</dbReference>
<dbReference type="PANTHER" id="PTHR47619">
    <property type="entry name" value="METALLO-HYDROLASE YYCJ-RELATED"/>
    <property type="match status" value="1"/>
</dbReference>
<gene>
    <name evidence="2" type="ordered locus">Nther_2896</name>
</gene>
<dbReference type="InterPro" id="IPR001279">
    <property type="entry name" value="Metallo-B-lactamas"/>
</dbReference>
<keyword evidence="3" id="KW-1185">Reference proteome</keyword>
<sequence length="261" mass="29123">MEVAVLASGSNGNSIYIEYYDTKLLIDAGLSGKAIERKMANVNKDPKELTGIIVTHEHRDHVKGVGVLARRFNIPVYATRDTWPLLPSIIGTVPEKSEKELPKQGLYIQDLYIEPFPVSHDAVDPVGLCLYTPEKKLGIATDSGIFTPPMFKKLTNCHGLILESNHDPDLLSRSSYPEYLKKRIRSRKGHISNNTLVHCLPNLINENLRWLILGHLSENNNCPDLVRNFVSNSLSKIGQDMGIDVPFKVAERSGPPITFTL</sequence>
<dbReference type="OrthoDB" id="9781189at2"/>
<dbReference type="Proteomes" id="UP000001683">
    <property type="component" value="Chromosome"/>
</dbReference>
<dbReference type="FunCoup" id="B2A3L4">
    <property type="interactions" value="110"/>
</dbReference>
<accession>B2A3L4</accession>
<evidence type="ECO:0000259" key="1">
    <source>
        <dbReference type="SMART" id="SM00849"/>
    </source>
</evidence>
<dbReference type="InParanoid" id="B2A3L4"/>
<dbReference type="EMBL" id="CP001034">
    <property type="protein sequence ID" value="ACB86443.1"/>
    <property type="molecule type" value="Genomic_DNA"/>
</dbReference>
<feature type="domain" description="Metallo-beta-lactamase" evidence="1">
    <location>
        <begin position="11"/>
        <end position="190"/>
    </location>
</feature>
<dbReference type="Gene3D" id="3.60.15.10">
    <property type="entry name" value="Ribonuclease Z/Hydroxyacylglutathione hydrolase-like"/>
    <property type="match status" value="1"/>
</dbReference>
<dbReference type="InterPro" id="IPR052533">
    <property type="entry name" value="WalJ/YycJ-like"/>
</dbReference>
<dbReference type="KEGG" id="nth:Nther_2896"/>